<dbReference type="CDD" id="cd03064">
    <property type="entry name" value="TRX_Fd_NuoE"/>
    <property type="match status" value="1"/>
</dbReference>
<dbReference type="PANTHER" id="PTHR10371:SF3">
    <property type="entry name" value="NADH DEHYDROGENASE [UBIQUINONE] FLAVOPROTEIN 2, MITOCHONDRIAL"/>
    <property type="match status" value="1"/>
</dbReference>
<dbReference type="GO" id="GO:0051537">
    <property type="term" value="F:2 iron, 2 sulfur cluster binding"/>
    <property type="evidence" value="ECO:0007669"/>
    <property type="project" value="UniProtKB-KW"/>
</dbReference>
<feature type="binding site" evidence="7">
    <location>
        <position position="129"/>
    </location>
    <ligand>
        <name>[2Fe-2S] cluster</name>
        <dbReference type="ChEBI" id="CHEBI:190135"/>
    </ligand>
</feature>
<name>A0A9P8TCT3_9ASCO</name>
<evidence type="ECO:0000256" key="5">
    <source>
        <dbReference type="ARBA" id="ARBA00023014"/>
    </source>
</evidence>
<keyword evidence="3 7" id="KW-0479">Metal-binding</keyword>
<dbReference type="InterPro" id="IPR002023">
    <property type="entry name" value="NuoE-like"/>
</dbReference>
<dbReference type="PANTHER" id="PTHR10371">
    <property type="entry name" value="NADH DEHYDROGENASE UBIQUINONE FLAVOPROTEIN 2, MITOCHONDRIAL"/>
    <property type="match status" value="1"/>
</dbReference>
<evidence type="ECO:0000313" key="9">
    <source>
        <dbReference type="Proteomes" id="UP000769528"/>
    </source>
</evidence>
<dbReference type="FunFam" id="1.10.10.1590:FF:000001">
    <property type="entry name" value="NADH-quinone oxidoreductase subunit E"/>
    <property type="match status" value="1"/>
</dbReference>
<evidence type="ECO:0000256" key="4">
    <source>
        <dbReference type="ARBA" id="ARBA00023004"/>
    </source>
</evidence>
<keyword evidence="9" id="KW-1185">Reference proteome</keyword>
<feature type="binding site" evidence="7">
    <location>
        <position position="134"/>
    </location>
    <ligand>
        <name>[2Fe-2S] cluster</name>
        <dbReference type="ChEBI" id="CHEBI:190135"/>
    </ligand>
</feature>
<keyword evidence="2 7" id="KW-0001">2Fe-2S</keyword>
<gene>
    <name evidence="8" type="ORF">WICMUC_003253</name>
</gene>
<evidence type="ECO:0000313" key="8">
    <source>
        <dbReference type="EMBL" id="KAH3674416.1"/>
    </source>
</evidence>
<reference evidence="8" key="2">
    <citation type="submission" date="2021-01" db="EMBL/GenBank/DDBJ databases">
        <authorList>
            <person name="Schikora-Tamarit M.A."/>
        </authorList>
    </citation>
    <scope>NUCLEOTIDE SEQUENCE</scope>
    <source>
        <strain evidence="8">CBS6341</strain>
    </source>
</reference>
<feature type="binding site" evidence="7">
    <location>
        <position position="167"/>
    </location>
    <ligand>
        <name>[2Fe-2S] cluster</name>
        <dbReference type="ChEBI" id="CHEBI:190135"/>
    </ligand>
</feature>
<dbReference type="InterPro" id="IPR036249">
    <property type="entry name" value="Thioredoxin-like_sf"/>
</dbReference>
<reference evidence="8" key="1">
    <citation type="journal article" date="2021" name="Open Biol.">
        <title>Shared evolutionary footprints suggest mitochondrial oxidative damage underlies multiple complex I losses in fungi.</title>
        <authorList>
            <person name="Schikora-Tamarit M.A."/>
            <person name="Marcet-Houben M."/>
            <person name="Nosek J."/>
            <person name="Gabaldon T."/>
        </authorList>
    </citation>
    <scope>NUCLEOTIDE SEQUENCE</scope>
    <source>
        <strain evidence="8">CBS6341</strain>
    </source>
</reference>
<evidence type="ECO:0000256" key="1">
    <source>
        <dbReference type="ARBA" id="ARBA00010643"/>
    </source>
</evidence>
<dbReference type="Gene3D" id="1.10.10.1590">
    <property type="entry name" value="NADH-quinone oxidoreductase subunit E"/>
    <property type="match status" value="1"/>
</dbReference>
<evidence type="ECO:0000256" key="7">
    <source>
        <dbReference type="PIRSR" id="PIRSR000216-1"/>
    </source>
</evidence>
<evidence type="ECO:0000256" key="6">
    <source>
        <dbReference type="ARBA" id="ARBA00034078"/>
    </source>
</evidence>
<dbReference type="InterPro" id="IPR042128">
    <property type="entry name" value="NuoE_dom"/>
</dbReference>
<keyword evidence="5 7" id="KW-0411">Iron-sulfur</keyword>
<evidence type="ECO:0000256" key="2">
    <source>
        <dbReference type="ARBA" id="ARBA00022714"/>
    </source>
</evidence>
<proteinExistence type="inferred from homology"/>
<dbReference type="InterPro" id="IPR041921">
    <property type="entry name" value="NuoE_N"/>
</dbReference>
<dbReference type="GO" id="GO:0046872">
    <property type="term" value="F:metal ion binding"/>
    <property type="evidence" value="ECO:0007669"/>
    <property type="project" value="UniProtKB-KW"/>
</dbReference>
<comment type="cofactor">
    <cofactor evidence="7">
        <name>[2Fe-2S] cluster</name>
        <dbReference type="ChEBI" id="CHEBI:190135"/>
    </cofactor>
    <text evidence="7">Binds 1 [2Fe-2S] cluster.</text>
</comment>
<dbReference type="Pfam" id="PF01257">
    <property type="entry name" value="2Fe-2S_thioredx"/>
    <property type="match status" value="1"/>
</dbReference>
<dbReference type="EMBL" id="JAEUBF010000853">
    <property type="protein sequence ID" value="KAH3674416.1"/>
    <property type="molecule type" value="Genomic_DNA"/>
</dbReference>
<dbReference type="AlphaFoldDB" id="A0A9P8TCT3"/>
<dbReference type="Gene3D" id="3.40.30.10">
    <property type="entry name" value="Glutaredoxin"/>
    <property type="match status" value="1"/>
</dbReference>
<comment type="cofactor">
    <cofactor evidence="6">
        <name>[2Fe-2S] cluster</name>
        <dbReference type="ChEBI" id="CHEBI:190135"/>
    </cofactor>
</comment>
<sequence length="241" mass="27494">MFRLKPTNYNMIGINSNPLVTLFKRYSSHINAIHRNTPKNNPSIPFQFQNKFEVDQIIAKYPSQYKKAATIPLLTLGQFENNGFCSISVMNEVAKILEIPAMRVYEVASFYTMFKRDENEIKPICLSVCTNIACYLKGSNEIYSVIKNYLKENPKDKEIFHLEEVECSGACTNAPVIEINNIYYEDLTLNDFPKLLIDLKNGNSKPGPQNFGRISCESSGEKTCLFNKEPFDVSKVTRSDI</sequence>
<feature type="binding site" evidence="7">
    <location>
        <position position="171"/>
    </location>
    <ligand>
        <name>[2Fe-2S] cluster</name>
        <dbReference type="ChEBI" id="CHEBI:190135"/>
    </ligand>
</feature>
<dbReference type="GO" id="GO:0016491">
    <property type="term" value="F:oxidoreductase activity"/>
    <property type="evidence" value="ECO:0007669"/>
    <property type="project" value="InterPro"/>
</dbReference>
<evidence type="ECO:0000256" key="3">
    <source>
        <dbReference type="ARBA" id="ARBA00022723"/>
    </source>
</evidence>
<dbReference type="SUPFAM" id="SSF52833">
    <property type="entry name" value="Thioredoxin-like"/>
    <property type="match status" value="1"/>
</dbReference>
<keyword evidence="4 7" id="KW-0408">Iron</keyword>
<dbReference type="PIRSF" id="PIRSF000216">
    <property type="entry name" value="NADH_DH_24kDa"/>
    <property type="match status" value="1"/>
</dbReference>
<comment type="caution">
    <text evidence="8">The sequence shown here is derived from an EMBL/GenBank/DDBJ whole genome shotgun (WGS) entry which is preliminary data.</text>
</comment>
<protein>
    <submittedName>
        <fullName evidence="8">Uncharacterized protein</fullName>
    </submittedName>
</protein>
<dbReference type="Proteomes" id="UP000769528">
    <property type="component" value="Unassembled WGS sequence"/>
</dbReference>
<accession>A0A9P8TCT3</accession>
<dbReference type="OrthoDB" id="10254187at2759"/>
<comment type="similarity">
    <text evidence="1">Belongs to the complex I 24 kDa subunit family.</text>
</comment>
<organism evidence="8 9">
    <name type="scientific">Wickerhamomyces mucosus</name>
    <dbReference type="NCBI Taxonomy" id="1378264"/>
    <lineage>
        <taxon>Eukaryota</taxon>
        <taxon>Fungi</taxon>
        <taxon>Dikarya</taxon>
        <taxon>Ascomycota</taxon>
        <taxon>Saccharomycotina</taxon>
        <taxon>Saccharomycetes</taxon>
        <taxon>Phaffomycetales</taxon>
        <taxon>Wickerhamomycetaceae</taxon>
        <taxon>Wickerhamomyces</taxon>
    </lineage>
</organism>